<dbReference type="GO" id="GO:0043200">
    <property type="term" value="P:response to amino acid"/>
    <property type="evidence" value="ECO:0007669"/>
    <property type="project" value="TreeGrafter"/>
</dbReference>
<dbReference type="EMBL" id="CP007490">
    <property type="protein sequence ID" value="AIC47105.1"/>
    <property type="molecule type" value="Genomic_DNA"/>
</dbReference>
<protein>
    <submittedName>
        <fullName evidence="5">Transcriptional regulators</fullName>
    </submittedName>
</protein>
<dbReference type="SUPFAM" id="SSF54909">
    <property type="entry name" value="Dimeric alpha+beta barrel"/>
    <property type="match status" value="1"/>
</dbReference>
<evidence type="ECO:0000259" key="4">
    <source>
        <dbReference type="PROSITE" id="PS50956"/>
    </source>
</evidence>
<evidence type="ECO:0000256" key="3">
    <source>
        <dbReference type="ARBA" id="ARBA00023163"/>
    </source>
</evidence>
<dbReference type="Gene3D" id="3.30.70.920">
    <property type="match status" value="1"/>
</dbReference>
<dbReference type="PANTHER" id="PTHR30154:SF53">
    <property type="entry name" value="HTH-TYPE TRANSCRIPTIONAL REGULATOR LRPC"/>
    <property type="match status" value="1"/>
</dbReference>
<dbReference type="eggNOG" id="COG1522">
    <property type="taxonomic scope" value="Bacteria"/>
</dbReference>
<dbReference type="KEGG" id="rla:Rhola_00002820"/>
<keyword evidence="1" id="KW-0805">Transcription regulation</keyword>
<keyword evidence="6" id="KW-1185">Reference proteome</keyword>
<sequence length="152" mass="16537">MESLDRRLLELLANDSSASISELSALLEVPTSTLHQRIKRLEARGVITGYRAQINQREVGLTLHALVSLTPIDPSKPDDVVEKISPIAEIESCWSVAGTESYIVKVAVAEPADLEALLAKIRAHANVSTRTSVILSTPFEGRQAQIPKDSIQ</sequence>
<dbReference type="InterPro" id="IPR011008">
    <property type="entry name" value="Dimeric_a/b-barrel"/>
</dbReference>
<proteinExistence type="predicted"/>
<keyword evidence="3" id="KW-0804">Transcription</keyword>
<evidence type="ECO:0000256" key="1">
    <source>
        <dbReference type="ARBA" id="ARBA00023015"/>
    </source>
</evidence>
<dbReference type="InterPro" id="IPR036390">
    <property type="entry name" value="WH_DNA-bd_sf"/>
</dbReference>
<dbReference type="GO" id="GO:0043565">
    <property type="term" value="F:sequence-specific DNA binding"/>
    <property type="evidence" value="ECO:0007669"/>
    <property type="project" value="InterPro"/>
</dbReference>
<dbReference type="InterPro" id="IPR019888">
    <property type="entry name" value="Tscrpt_reg_AsnC-like"/>
</dbReference>
<dbReference type="InterPro" id="IPR019887">
    <property type="entry name" value="Tscrpt_reg_AsnC/Lrp_C"/>
</dbReference>
<dbReference type="CDD" id="cd00090">
    <property type="entry name" value="HTH_ARSR"/>
    <property type="match status" value="1"/>
</dbReference>
<dbReference type="SUPFAM" id="SSF46785">
    <property type="entry name" value="Winged helix' DNA-binding domain"/>
    <property type="match status" value="1"/>
</dbReference>
<organism evidence="5 6">
    <name type="scientific">Rhodoluna lacicola</name>
    <dbReference type="NCBI Taxonomy" id="529884"/>
    <lineage>
        <taxon>Bacteria</taxon>
        <taxon>Bacillati</taxon>
        <taxon>Actinomycetota</taxon>
        <taxon>Actinomycetes</taxon>
        <taxon>Micrococcales</taxon>
        <taxon>Microbacteriaceae</taxon>
        <taxon>Luna cluster</taxon>
        <taxon>Luna-1 subcluster</taxon>
        <taxon>Rhodoluna</taxon>
    </lineage>
</organism>
<reference evidence="5 6" key="1">
    <citation type="journal article" date="2014" name="Int. J. Syst. Evol. Microbiol.">
        <title>Rhodoluna lacicola gen. nov., sp. nov., a planktonic freshwater bacterium with stream-lined genome.</title>
        <authorList>
            <person name="Hahn M."/>
            <person name="Schmidt J."/>
            <person name="Taipale S.J."/>
            <person name="Doolittle W.F."/>
            <person name="Koll U."/>
        </authorList>
    </citation>
    <scope>NUCLEOTIDE SEQUENCE [LARGE SCALE GENOMIC DNA]</scope>
    <source>
        <strain evidence="5 6">MWH-Ta8</strain>
    </source>
</reference>
<dbReference type="PRINTS" id="PR00033">
    <property type="entry name" value="HTHASNC"/>
</dbReference>
<dbReference type="Pfam" id="PF01037">
    <property type="entry name" value="AsnC_trans_reg"/>
    <property type="match status" value="1"/>
</dbReference>
<dbReference type="RefSeq" id="WP_038501884.1">
    <property type="nucleotide sequence ID" value="NZ_CP007490.1"/>
</dbReference>
<evidence type="ECO:0000256" key="2">
    <source>
        <dbReference type="ARBA" id="ARBA00023125"/>
    </source>
</evidence>
<dbReference type="InterPro" id="IPR011991">
    <property type="entry name" value="ArsR-like_HTH"/>
</dbReference>
<name>A0A060JEC0_9MICO</name>
<evidence type="ECO:0000313" key="5">
    <source>
        <dbReference type="EMBL" id="AIC47105.1"/>
    </source>
</evidence>
<gene>
    <name evidence="5" type="ORF">Rhola_00002820</name>
</gene>
<keyword evidence="2" id="KW-0238">DNA-binding</keyword>
<dbReference type="SMART" id="SM00344">
    <property type="entry name" value="HTH_ASNC"/>
    <property type="match status" value="1"/>
</dbReference>
<accession>A0A060JEC0</accession>
<dbReference type="PROSITE" id="PS50956">
    <property type="entry name" value="HTH_ASNC_2"/>
    <property type="match status" value="1"/>
</dbReference>
<feature type="domain" description="HTH asnC-type" evidence="4">
    <location>
        <begin position="1"/>
        <end position="62"/>
    </location>
</feature>
<dbReference type="InterPro" id="IPR036388">
    <property type="entry name" value="WH-like_DNA-bd_sf"/>
</dbReference>
<dbReference type="Gene3D" id="1.10.10.10">
    <property type="entry name" value="Winged helix-like DNA-binding domain superfamily/Winged helix DNA-binding domain"/>
    <property type="match status" value="1"/>
</dbReference>
<dbReference type="PANTHER" id="PTHR30154">
    <property type="entry name" value="LEUCINE-RESPONSIVE REGULATORY PROTEIN"/>
    <property type="match status" value="1"/>
</dbReference>
<evidence type="ECO:0000313" key="6">
    <source>
        <dbReference type="Proteomes" id="UP000067708"/>
    </source>
</evidence>
<dbReference type="GO" id="GO:0005829">
    <property type="term" value="C:cytosol"/>
    <property type="evidence" value="ECO:0007669"/>
    <property type="project" value="TreeGrafter"/>
</dbReference>
<dbReference type="Pfam" id="PF13412">
    <property type="entry name" value="HTH_24"/>
    <property type="match status" value="1"/>
</dbReference>
<dbReference type="PATRIC" id="fig|529884.3.peg.267"/>
<dbReference type="AlphaFoldDB" id="A0A060JEC0"/>
<dbReference type="HOGENOM" id="CLU_091233_5_0_11"/>
<dbReference type="InterPro" id="IPR000485">
    <property type="entry name" value="AsnC-type_HTH_dom"/>
</dbReference>
<dbReference type="OrthoDB" id="166264at2"/>
<dbReference type="Proteomes" id="UP000067708">
    <property type="component" value="Chromosome"/>
</dbReference>
<dbReference type="STRING" id="529884.Rhola_00002820"/>